<protein>
    <submittedName>
        <fullName evidence="1">Uncharacterized protein</fullName>
    </submittedName>
</protein>
<evidence type="ECO:0000313" key="2">
    <source>
        <dbReference type="Proteomes" id="UP000039865"/>
    </source>
</evidence>
<proteinExistence type="predicted"/>
<reference evidence="1 2" key="1">
    <citation type="submission" date="2014-06" db="EMBL/GenBank/DDBJ databases">
        <authorList>
            <person name="Swart Estienne"/>
        </authorList>
    </citation>
    <scope>NUCLEOTIDE SEQUENCE [LARGE SCALE GENOMIC DNA]</scope>
    <source>
        <strain evidence="1 2">130c</strain>
    </source>
</reference>
<dbReference type="AlphaFoldDB" id="A0A078A4Y6"/>
<dbReference type="Proteomes" id="UP000039865">
    <property type="component" value="Unassembled WGS sequence"/>
</dbReference>
<dbReference type="EMBL" id="CCKQ01005663">
    <property type="protein sequence ID" value="CDW76914.1"/>
    <property type="molecule type" value="Genomic_DNA"/>
</dbReference>
<gene>
    <name evidence="1" type="primary">Contig1663.g1811</name>
    <name evidence="1" type="ORF">STYLEM_5879</name>
</gene>
<evidence type="ECO:0000313" key="1">
    <source>
        <dbReference type="EMBL" id="CDW76914.1"/>
    </source>
</evidence>
<keyword evidence="2" id="KW-1185">Reference proteome</keyword>
<name>A0A078A4Y6_STYLE</name>
<sequence length="109" mass="12323">MALQNDTEMLGSLIYLRVDDQSVVGYKHEISDQNTNLLAISQKGSNKFLLVIILYRRIVDASKSYIATLNFQTGELVLIEYKQMSQKIALAAIISDKSDEPYIFLLGYT</sequence>
<dbReference type="InParanoid" id="A0A078A4Y6"/>
<organism evidence="1 2">
    <name type="scientific">Stylonychia lemnae</name>
    <name type="common">Ciliate</name>
    <dbReference type="NCBI Taxonomy" id="5949"/>
    <lineage>
        <taxon>Eukaryota</taxon>
        <taxon>Sar</taxon>
        <taxon>Alveolata</taxon>
        <taxon>Ciliophora</taxon>
        <taxon>Intramacronucleata</taxon>
        <taxon>Spirotrichea</taxon>
        <taxon>Stichotrichia</taxon>
        <taxon>Sporadotrichida</taxon>
        <taxon>Oxytrichidae</taxon>
        <taxon>Stylonychinae</taxon>
        <taxon>Stylonychia</taxon>
    </lineage>
</organism>
<accession>A0A078A4Y6</accession>